<feature type="compositionally biased region" description="Low complexity" evidence="2">
    <location>
        <begin position="28"/>
        <end position="39"/>
    </location>
</feature>
<reference evidence="3" key="1">
    <citation type="submission" date="2021-01" db="EMBL/GenBank/DDBJ databases">
        <authorList>
            <person name="Corre E."/>
            <person name="Pelletier E."/>
            <person name="Niang G."/>
            <person name="Scheremetjew M."/>
            <person name="Finn R."/>
            <person name="Kale V."/>
            <person name="Holt S."/>
            <person name="Cochrane G."/>
            <person name="Meng A."/>
            <person name="Brown T."/>
            <person name="Cohen L."/>
        </authorList>
    </citation>
    <scope>NUCLEOTIDE SEQUENCE</scope>
    <source>
        <strain evidence="3">GSO104</strain>
    </source>
</reference>
<sequence>MPKVSVSLTSDTPVSKPAHDDNKRDTLTKSSSTLSSLFKKPFKAVKGKFKKRRNDNAHQPPDQNIKEEDKPQPKEEKSSSRKGGEDTREHLQKCSSMYYETGVIYFAMKDYEKAQEYFLKTLSARKMLYGASSHKVMEVQESLGYTALLQGDRKKADYHFDIVERRGGVRPMIELVD</sequence>
<dbReference type="PROSITE" id="PS50005">
    <property type="entry name" value="TPR"/>
    <property type="match status" value="1"/>
</dbReference>
<feature type="repeat" description="TPR" evidence="1">
    <location>
        <begin position="95"/>
        <end position="128"/>
    </location>
</feature>
<dbReference type="InterPro" id="IPR019734">
    <property type="entry name" value="TPR_rpt"/>
</dbReference>
<proteinExistence type="predicted"/>
<gene>
    <name evidence="3" type="ORF">DBRI00130_LOCUS25195</name>
</gene>
<feature type="compositionally biased region" description="Basic and acidic residues" evidence="2">
    <location>
        <begin position="64"/>
        <end position="91"/>
    </location>
</feature>
<feature type="compositionally biased region" description="Polar residues" evidence="2">
    <location>
        <begin position="1"/>
        <end position="13"/>
    </location>
</feature>
<evidence type="ECO:0000256" key="2">
    <source>
        <dbReference type="SAM" id="MobiDB-lite"/>
    </source>
</evidence>
<dbReference type="EMBL" id="HBNS01032145">
    <property type="protein sequence ID" value="CAE4626809.1"/>
    <property type="molecule type" value="Transcribed_RNA"/>
</dbReference>
<feature type="compositionally biased region" description="Basic and acidic residues" evidence="2">
    <location>
        <begin position="17"/>
        <end position="27"/>
    </location>
</feature>
<name>A0A7S4RYC1_9STRA</name>
<dbReference type="Pfam" id="PF13424">
    <property type="entry name" value="TPR_12"/>
    <property type="match status" value="1"/>
</dbReference>
<organism evidence="3">
    <name type="scientific">Ditylum brightwellii</name>
    <dbReference type="NCBI Taxonomy" id="49249"/>
    <lineage>
        <taxon>Eukaryota</taxon>
        <taxon>Sar</taxon>
        <taxon>Stramenopiles</taxon>
        <taxon>Ochrophyta</taxon>
        <taxon>Bacillariophyta</taxon>
        <taxon>Mediophyceae</taxon>
        <taxon>Lithodesmiophycidae</taxon>
        <taxon>Lithodesmiales</taxon>
        <taxon>Lithodesmiaceae</taxon>
        <taxon>Ditylum</taxon>
    </lineage>
</organism>
<dbReference type="SUPFAM" id="SSF48452">
    <property type="entry name" value="TPR-like"/>
    <property type="match status" value="1"/>
</dbReference>
<dbReference type="InterPro" id="IPR011990">
    <property type="entry name" value="TPR-like_helical_dom_sf"/>
</dbReference>
<evidence type="ECO:0000313" key="3">
    <source>
        <dbReference type="EMBL" id="CAE4626809.1"/>
    </source>
</evidence>
<dbReference type="Gene3D" id="1.25.40.10">
    <property type="entry name" value="Tetratricopeptide repeat domain"/>
    <property type="match status" value="1"/>
</dbReference>
<keyword evidence="1" id="KW-0802">TPR repeat</keyword>
<feature type="compositionally biased region" description="Basic residues" evidence="2">
    <location>
        <begin position="40"/>
        <end position="53"/>
    </location>
</feature>
<dbReference type="AlphaFoldDB" id="A0A7S4RYC1"/>
<accession>A0A7S4RYC1</accession>
<feature type="region of interest" description="Disordered" evidence="2">
    <location>
        <begin position="1"/>
        <end position="91"/>
    </location>
</feature>
<evidence type="ECO:0000256" key="1">
    <source>
        <dbReference type="PROSITE-ProRule" id="PRU00339"/>
    </source>
</evidence>
<protein>
    <submittedName>
        <fullName evidence="3">Uncharacterized protein</fullName>
    </submittedName>
</protein>